<reference evidence="2 3" key="1">
    <citation type="journal article" date="2014" name="Antonie Van Leeuwenhoek">
        <title>Roseivivax atlanticus sp. nov., isolated from surface seawater of the Atlantic Ocean.</title>
        <authorList>
            <person name="Li G."/>
            <person name="Lai Q."/>
            <person name="Liu X."/>
            <person name="Sun F."/>
            <person name="Shao Z."/>
        </authorList>
    </citation>
    <scope>NUCLEOTIDE SEQUENCE [LARGE SCALE GENOMIC DNA]</scope>
    <source>
        <strain evidence="2 3">22II-s10s</strain>
    </source>
</reference>
<sequence length="115" mass="12306">MKIQLHPMAALPGQPDDAISVSGDVLTHNGRTFDLSPIEEGGEANPTGPHPFVGPITRQGGVIHVGVRYAYDTATAEPNQPANPAYWVLEITEGDVADLVVRRSEPEAIDPEVQQ</sequence>
<keyword evidence="3" id="KW-1185">Reference proteome</keyword>
<feature type="region of interest" description="Disordered" evidence="1">
    <location>
        <begin position="1"/>
        <end position="20"/>
    </location>
</feature>
<feature type="region of interest" description="Disordered" evidence="1">
    <location>
        <begin position="30"/>
        <end position="53"/>
    </location>
</feature>
<evidence type="ECO:0000313" key="3">
    <source>
        <dbReference type="Proteomes" id="UP000019063"/>
    </source>
</evidence>
<dbReference type="RefSeq" id="WP_051487292.1">
    <property type="nucleotide sequence ID" value="NZ_AQQW01000001.1"/>
</dbReference>
<dbReference type="STRING" id="1379903.ATO8_00035"/>
<dbReference type="eggNOG" id="ENOG5033BFD">
    <property type="taxonomic scope" value="Bacteria"/>
</dbReference>
<dbReference type="EMBL" id="AQQW01000001">
    <property type="protein sequence ID" value="ETW14250.1"/>
    <property type="molecule type" value="Genomic_DNA"/>
</dbReference>
<accession>W4HQG6</accession>
<gene>
    <name evidence="2" type="ORF">ATO8_00035</name>
</gene>
<evidence type="ECO:0000256" key="1">
    <source>
        <dbReference type="SAM" id="MobiDB-lite"/>
    </source>
</evidence>
<evidence type="ECO:0000313" key="2">
    <source>
        <dbReference type="EMBL" id="ETW14250.1"/>
    </source>
</evidence>
<dbReference type="Proteomes" id="UP000019063">
    <property type="component" value="Unassembled WGS sequence"/>
</dbReference>
<name>W4HQG6_9RHOB</name>
<protein>
    <submittedName>
        <fullName evidence="2">Uncharacterized protein</fullName>
    </submittedName>
</protein>
<organism evidence="2 3">
    <name type="scientific">Roseivivax marinus</name>
    <dbReference type="NCBI Taxonomy" id="1379903"/>
    <lineage>
        <taxon>Bacteria</taxon>
        <taxon>Pseudomonadati</taxon>
        <taxon>Pseudomonadota</taxon>
        <taxon>Alphaproteobacteria</taxon>
        <taxon>Rhodobacterales</taxon>
        <taxon>Roseobacteraceae</taxon>
        <taxon>Roseivivax</taxon>
    </lineage>
</organism>
<comment type="caution">
    <text evidence="2">The sequence shown here is derived from an EMBL/GenBank/DDBJ whole genome shotgun (WGS) entry which is preliminary data.</text>
</comment>
<proteinExistence type="predicted"/>
<dbReference type="AlphaFoldDB" id="W4HQG6"/>